<feature type="compositionally biased region" description="Low complexity" evidence="6">
    <location>
        <begin position="261"/>
        <end position="273"/>
    </location>
</feature>
<feature type="region of interest" description="Disordered" evidence="6">
    <location>
        <begin position="812"/>
        <end position="901"/>
    </location>
</feature>
<keyword evidence="9" id="KW-1185">Reference proteome</keyword>
<feature type="compositionally biased region" description="Polar residues" evidence="6">
    <location>
        <begin position="161"/>
        <end position="173"/>
    </location>
</feature>
<evidence type="ECO:0000256" key="5">
    <source>
        <dbReference type="PROSITE-ProRule" id="PRU00192"/>
    </source>
</evidence>
<keyword evidence="3 5" id="KW-0728">SH3 domain</keyword>
<dbReference type="GO" id="GO:0008289">
    <property type="term" value="F:lipid binding"/>
    <property type="evidence" value="ECO:0007669"/>
    <property type="project" value="TreeGrafter"/>
</dbReference>
<dbReference type="InterPro" id="IPR046982">
    <property type="entry name" value="BIN3/RVS161-like"/>
</dbReference>
<dbReference type="Proteomes" id="UP000308197">
    <property type="component" value="Unassembled WGS sequence"/>
</dbReference>
<dbReference type="PRINTS" id="PR01887">
    <property type="entry name" value="SPECTRNALPHA"/>
</dbReference>
<evidence type="ECO:0000256" key="3">
    <source>
        <dbReference type="ARBA" id="ARBA00022443"/>
    </source>
</evidence>
<reference evidence="8 9" key="1">
    <citation type="journal article" date="2019" name="Nat. Ecol. Evol.">
        <title>Megaphylogeny resolves global patterns of mushroom evolution.</title>
        <authorList>
            <person name="Varga T."/>
            <person name="Krizsan K."/>
            <person name="Foldi C."/>
            <person name="Dima B."/>
            <person name="Sanchez-Garcia M."/>
            <person name="Sanchez-Ramirez S."/>
            <person name="Szollosi G.J."/>
            <person name="Szarkandi J.G."/>
            <person name="Papp V."/>
            <person name="Albert L."/>
            <person name="Andreopoulos W."/>
            <person name="Angelini C."/>
            <person name="Antonin V."/>
            <person name="Barry K.W."/>
            <person name="Bougher N.L."/>
            <person name="Buchanan P."/>
            <person name="Buyck B."/>
            <person name="Bense V."/>
            <person name="Catcheside P."/>
            <person name="Chovatia M."/>
            <person name="Cooper J."/>
            <person name="Damon W."/>
            <person name="Desjardin D."/>
            <person name="Finy P."/>
            <person name="Geml J."/>
            <person name="Haridas S."/>
            <person name="Hughes K."/>
            <person name="Justo A."/>
            <person name="Karasinski D."/>
            <person name="Kautmanova I."/>
            <person name="Kiss B."/>
            <person name="Kocsube S."/>
            <person name="Kotiranta H."/>
            <person name="LaButti K.M."/>
            <person name="Lechner B.E."/>
            <person name="Liimatainen K."/>
            <person name="Lipzen A."/>
            <person name="Lukacs Z."/>
            <person name="Mihaltcheva S."/>
            <person name="Morgado L.N."/>
            <person name="Niskanen T."/>
            <person name="Noordeloos M.E."/>
            <person name="Ohm R.A."/>
            <person name="Ortiz-Santana B."/>
            <person name="Ovrebo C."/>
            <person name="Racz N."/>
            <person name="Riley R."/>
            <person name="Savchenko A."/>
            <person name="Shiryaev A."/>
            <person name="Soop K."/>
            <person name="Spirin V."/>
            <person name="Szebenyi C."/>
            <person name="Tomsovsky M."/>
            <person name="Tulloss R.E."/>
            <person name="Uehling J."/>
            <person name="Grigoriev I.V."/>
            <person name="Vagvolgyi C."/>
            <person name="Papp T."/>
            <person name="Martin F.M."/>
            <person name="Miettinen O."/>
            <person name="Hibbett D.S."/>
            <person name="Nagy L.G."/>
        </authorList>
    </citation>
    <scope>NUCLEOTIDE SEQUENCE [LARGE SCALE GENOMIC DNA]</scope>
    <source>
        <strain evidence="8 9">HHB13444</strain>
    </source>
</reference>
<dbReference type="GO" id="GO:0097320">
    <property type="term" value="P:plasma membrane tubulation"/>
    <property type="evidence" value="ECO:0007669"/>
    <property type="project" value="TreeGrafter"/>
</dbReference>
<feature type="compositionally biased region" description="Low complexity" evidence="6">
    <location>
        <begin position="615"/>
        <end position="629"/>
    </location>
</feature>
<feature type="compositionally biased region" description="Pro residues" evidence="6">
    <location>
        <begin position="103"/>
        <end position="118"/>
    </location>
</feature>
<feature type="compositionally biased region" description="Polar residues" evidence="6">
    <location>
        <begin position="1031"/>
        <end position="1043"/>
    </location>
</feature>
<dbReference type="GO" id="GO:0006897">
    <property type="term" value="P:endocytosis"/>
    <property type="evidence" value="ECO:0007669"/>
    <property type="project" value="InterPro"/>
</dbReference>
<evidence type="ECO:0000256" key="2">
    <source>
        <dbReference type="ARBA" id="ARBA00007945"/>
    </source>
</evidence>
<feature type="compositionally biased region" description="Pro residues" evidence="6">
    <location>
        <begin position="1085"/>
        <end position="1094"/>
    </location>
</feature>
<feature type="region of interest" description="Disordered" evidence="6">
    <location>
        <begin position="699"/>
        <end position="761"/>
    </location>
</feature>
<evidence type="ECO:0000313" key="8">
    <source>
        <dbReference type="EMBL" id="TFK85063.1"/>
    </source>
</evidence>
<feature type="compositionally biased region" description="Gly residues" evidence="6">
    <location>
        <begin position="812"/>
        <end position="860"/>
    </location>
</feature>
<feature type="compositionally biased region" description="Low complexity" evidence="6">
    <location>
        <begin position="738"/>
        <end position="747"/>
    </location>
</feature>
<dbReference type="InterPro" id="IPR036028">
    <property type="entry name" value="SH3-like_dom_sf"/>
</dbReference>
<sequence length="1158" mass="120798">MIHLDHNHTSIPGPANSQNHILPNSPHWSSPGRDGRPFYQESQEQFLSDSSKTPAQPDNPTAEPVSSDSQSSVPAANGAMTPAEAEESLLHAPSTSSPDEARSPPPDSTSSLTPPPDAASPNHTMDAPAAPPEQVPTDDGGVQNQEKSSDQAANEVERASRQSTPLSELSSAPETAPDDENGAADGPSNATEGDGGSTDAAEGQTNASTSTKEPQPQNASGSSPNRTPTVLARRTSENSVDGSLAPKLEQHTQSPMPDGLSSSHAPHPSAPTKASPPDPKVVSILELNSLLLRVTMDLQARGITMNDPNVHQYSLRLQSNLTWLAAAADDNHKVSQNMMVLPMIDPPPVVEVPEMPRILQIYRELPTIFAKQLARRQQAGALNGNAKRERAEEAGQDGTHKRRDTGETKAQIPGSFPTPGAGPSTPHPPSHILGAPGMSTGPVPRLGSPSMPPPPVPSGALNEAQLAAARARQAAQMRQIQAHQQHVDNARQMSPPGMPMNNVAGPSSMSNIPNLNPQQMAVLTSMGPQAVQAFQLLQTPNHPFVQFLLQQIPGFMQLPLQDKLQRVIAAQRVDILLQNMMRQRQHQQGGGSGMSGLPQGGMQGPLVPQHSGDGSPSRMSPVSQQSPMQPSYPPGDPRSMLSPQQQQTLASLNPHQRQLWAMQQQMLRGGGGGGSGINPQMMNQQQMMQERMRLAQAQAAGSGSSPNGMGSPMIDGPQFAALRSNPGMPGIARSARTPSDSVPSPVSQQRMSMSGQSPEEQQQRAMMIQQAQAQAQRGMASQMQNAGFGGGGGMSFAQMQGMGMGGGGGGGGQYGGMGSPPGSAGGSNGGGSGYRGGSPAAGGQMWGGPGGGGQGYGGGPFMAPSPSASQHDGMTPGRQTSATPAPHQQMGQNPADSSGLGEMDFFNWGQYFASRPDLFGNGASGAAGKAAAASVVQQVLSSPAVPATNGWKRPDPATTAEIGNSVGRVAAAAAALRASNGGADPTPGQSNGFPRPPPRRNASSSEEPASPPQEHAKLLPQRKFGDVDMSSGKNMFSSIRNSTAAKHAAPAQIAPPTPPAFQRKNDFAPPPRRVPSTSASSPATSPAPPAPPALPRRNTQEEGEWVEALYDYHSEDPGDLDLQEGMRVLVVERTSDDWWTGEIDGQRGLIPAAYVKVL</sequence>
<feature type="compositionally biased region" description="Polar residues" evidence="6">
    <location>
        <begin position="40"/>
        <end position="74"/>
    </location>
</feature>
<feature type="domain" description="SH3" evidence="7">
    <location>
        <begin position="1101"/>
        <end position="1158"/>
    </location>
</feature>
<evidence type="ECO:0000259" key="7">
    <source>
        <dbReference type="PROSITE" id="PS50002"/>
    </source>
</evidence>
<evidence type="ECO:0000313" key="9">
    <source>
        <dbReference type="Proteomes" id="UP000308197"/>
    </source>
</evidence>
<dbReference type="InterPro" id="IPR007726">
    <property type="entry name" value="SS18_N"/>
</dbReference>
<comment type="similarity">
    <text evidence="2">Belongs to the SS18 family.</text>
</comment>
<organism evidence="8 9">
    <name type="scientific">Polyporus arcularius HHB13444</name>
    <dbReference type="NCBI Taxonomy" id="1314778"/>
    <lineage>
        <taxon>Eukaryota</taxon>
        <taxon>Fungi</taxon>
        <taxon>Dikarya</taxon>
        <taxon>Basidiomycota</taxon>
        <taxon>Agaricomycotina</taxon>
        <taxon>Agaricomycetes</taxon>
        <taxon>Polyporales</taxon>
        <taxon>Polyporaceae</taxon>
        <taxon>Polyporus</taxon>
    </lineage>
</organism>
<dbReference type="Pfam" id="PF05030">
    <property type="entry name" value="SSXT"/>
    <property type="match status" value="1"/>
</dbReference>
<comment type="subcellular location">
    <subcellularLocation>
        <location evidence="1">Cytoplasm</location>
    </subcellularLocation>
</comment>
<feature type="compositionally biased region" description="Low complexity" evidence="6">
    <location>
        <begin position="464"/>
        <end position="484"/>
    </location>
</feature>
<accession>A0A5C3PGP1</accession>
<dbReference type="PANTHER" id="PTHR47174">
    <property type="entry name" value="BRIDGING INTEGRATOR 3"/>
    <property type="match status" value="1"/>
</dbReference>
<feature type="region of interest" description="Disordered" evidence="6">
    <location>
        <begin position="1"/>
        <end position="280"/>
    </location>
</feature>
<dbReference type="GO" id="GO:0015629">
    <property type="term" value="C:actin cytoskeleton"/>
    <property type="evidence" value="ECO:0007669"/>
    <property type="project" value="TreeGrafter"/>
</dbReference>
<dbReference type="GO" id="GO:0005737">
    <property type="term" value="C:cytoplasm"/>
    <property type="evidence" value="ECO:0007669"/>
    <property type="project" value="UniProtKB-SubCell"/>
</dbReference>
<dbReference type="STRING" id="1314778.A0A5C3PGP1"/>
<feature type="compositionally biased region" description="Polar residues" evidence="6">
    <location>
        <begin position="203"/>
        <end position="228"/>
    </location>
</feature>
<proteinExistence type="inferred from homology"/>
<name>A0A5C3PGP1_9APHY</name>
<dbReference type="AlphaFoldDB" id="A0A5C3PGP1"/>
<feature type="region of interest" description="Disordered" evidence="6">
    <location>
        <begin position="583"/>
        <end position="652"/>
    </location>
</feature>
<protein>
    <recommendedName>
        <fullName evidence="7">SH3 domain-containing protein</fullName>
    </recommendedName>
</protein>
<dbReference type="PROSITE" id="PS50002">
    <property type="entry name" value="SH3"/>
    <property type="match status" value="1"/>
</dbReference>
<dbReference type="InParanoid" id="A0A5C3PGP1"/>
<feature type="compositionally biased region" description="Low complexity" evidence="6">
    <location>
        <begin position="699"/>
        <end position="713"/>
    </location>
</feature>
<dbReference type="GO" id="GO:0051666">
    <property type="term" value="P:actin cortical patch localization"/>
    <property type="evidence" value="ECO:0007669"/>
    <property type="project" value="InterPro"/>
</dbReference>
<dbReference type="InterPro" id="IPR001452">
    <property type="entry name" value="SH3_domain"/>
</dbReference>
<evidence type="ECO:0000256" key="6">
    <source>
        <dbReference type="SAM" id="MobiDB-lite"/>
    </source>
</evidence>
<feature type="region of interest" description="Disordered" evidence="6">
    <location>
        <begin position="380"/>
        <end position="499"/>
    </location>
</feature>
<keyword evidence="4" id="KW-0963">Cytoplasm</keyword>
<feature type="region of interest" description="Disordered" evidence="6">
    <location>
        <begin position="976"/>
        <end position="1103"/>
    </location>
</feature>
<feature type="compositionally biased region" description="Polar residues" evidence="6">
    <location>
        <begin position="866"/>
        <end position="883"/>
    </location>
</feature>
<feature type="compositionally biased region" description="Polar residues" evidence="6">
    <location>
        <begin position="748"/>
        <end position="760"/>
    </location>
</feature>
<dbReference type="PANTHER" id="PTHR47174:SF3">
    <property type="entry name" value="BRIDGING INTEGRATOR 3"/>
    <property type="match status" value="1"/>
</dbReference>
<feature type="compositionally biased region" description="Low complexity" evidence="6">
    <location>
        <begin position="1074"/>
        <end position="1084"/>
    </location>
</feature>
<dbReference type="SMART" id="SM00326">
    <property type="entry name" value="SH3"/>
    <property type="match status" value="1"/>
</dbReference>
<dbReference type="CDD" id="cd00174">
    <property type="entry name" value="SH3"/>
    <property type="match status" value="1"/>
</dbReference>
<dbReference type="Gene3D" id="2.30.30.40">
    <property type="entry name" value="SH3 Domains"/>
    <property type="match status" value="1"/>
</dbReference>
<dbReference type="SUPFAM" id="SSF50044">
    <property type="entry name" value="SH3-domain"/>
    <property type="match status" value="1"/>
</dbReference>
<dbReference type="Pfam" id="PF00018">
    <property type="entry name" value="SH3_1"/>
    <property type="match status" value="1"/>
</dbReference>
<evidence type="ECO:0000256" key="4">
    <source>
        <dbReference type="ARBA" id="ARBA00022490"/>
    </source>
</evidence>
<evidence type="ECO:0000256" key="1">
    <source>
        <dbReference type="ARBA" id="ARBA00004496"/>
    </source>
</evidence>
<gene>
    <name evidence="8" type="ORF">K466DRAFT_647003</name>
</gene>
<feature type="compositionally biased region" description="Gly residues" evidence="6">
    <location>
        <begin position="588"/>
        <end position="603"/>
    </location>
</feature>
<dbReference type="PRINTS" id="PR00452">
    <property type="entry name" value="SH3DOMAIN"/>
</dbReference>
<feature type="compositionally biased region" description="Polar residues" evidence="6">
    <location>
        <begin position="15"/>
        <end position="28"/>
    </location>
</feature>
<feature type="compositionally biased region" description="Polar residues" evidence="6">
    <location>
        <begin position="142"/>
        <end position="152"/>
    </location>
</feature>
<feature type="compositionally biased region" description="Polar residues" evidence="6">
    <location>
        <begin position="641"/>
        <end position="652"/>
    </location>
</feature>
<dbReference type="EMBL" id="ML211276">
    <property type="protein sequence ID" value="TFK85063.1"/>
    <property type="molecule type" value="Genomic_DNA"/>
</dbReference>